<evidence type="ECO:0008006" key="6">
    <source>
        <dbReference type="Google" id="ProtNLM"/>
    </source>
</evidence>
<dbReference type="EMBL" id="JANCYU010000055">
    <property type="protein sequence ID" value="KAK4527761.1"/>
    <property type="molecule type" value="Genomic_DNA"/>
</dbReference>
<evidence type="ECO:0000256" key="2">
    <source>
        <dbReference type="ARBA" id="ARBA00022737"/>
    </source>
</evidence>
<gene>
    <name evidence="4" type="ORF">GAYE_SCF43G5689</name>
</gene>
<keyword evidence="5" id="KW-1185">Reference proteome</keyword>
<feature type="repeat" description="WD" evidence="3">
    <location>
        <begin position="318"/>
        <end position="350"/>
    </location>
</feature>
<dbReference type="PANTHER" id="PTHR19854:SF1">
    <property type="entry name" value="GUANINE NUCLEOTIDE-BINDING PROTEIN SUBUNIT BETA-LIKE PROTEIN 1"/>
    <property type="match status" value="1"/>
</dbReference>
<keyword evidence="2" id="KW-0677">Repeat</keyword>
<keyword evidence="1 3" id="KW-0853">WD repeat</keyword>
<dbReference type="SUPFAM" id="SSF50978">
    <property type="entry name" value="WD40 repeat-like"/>
    <property type="match status" value="1"/>
</dbReference>
<dbReference type="AlphaFoldDB" id="A0AAV9IKM2"/>
<dbReference type="InterPro" id="IPR001680">
    <property type="entry name" value="WD40_rpt"/>
</dbReference>
<proteinExistence type="predicted"/>
<reference evidence="4 5" key="1">
    <citation type="submission" date="2022-07" db="EMBL/GenBank/DDBJ databases">
        <title>Genome-wide signatures of adaptation to extreme environments.</title>
        <authorList>
            <person name="Cho C.H."/>
            <person name="Yoon H.S."/>
        </authorList>
    </citation>
    <scope>NUCLEOTIDE SEQUENCE [LARGE SCALE GENOMIC DNA]</scope>
    <source>
        <strain evidence="4 5">108.79 E11</strain>
    </source>
</reference>
<dbReference type="PANTHER" id="PTHR19854">
    <property type="entry name" value="TRANSDUCIN BETA-LIKE 3"/>
    <property type="match status" value="1"/>
</dbReference>
<sequence>MSNNLWSNASSRCLVATLRGHVDGVSAVHFWNTSQYLISGDYSGNLKLWDIHQRVACWTDEKTHNKSAIMQIYSSPFAMESFYAHDKTGLVVEYKLVGGSMVKTSQTTTNNDIPLRAMQKFSTGFIGICRGSMFHNLLAVATSIPQDLLVIYDISQSLEKPIISFDYNQSGHCGLCTLVGFIDEQVVMTLHEDGSIKLWSLNRQEMIQHLKVADAGTLLSFDIYGKHSSSGITSVWIGGSKKILVLLEWDGHKLKEEYRQVVLKRSGLGDVVVRQDGVYVYVYICALMKYLERILAVAHWDAKVRLYEIQNNFRQLATLPHDQSGLRIQFAPRDSLLACGTLDGRVYLWNPYPMANNGDNS</sequence>
<protein>
    <recommendedName>
        <fullName evidence="6">Transducin family protein / WD-40 repeat family protein</fullName>
    </recommendedName>
</protein>
<dbReference type="InterPro" id="IPR036322">
    <property type="entry name" value="WD40_repeat_dom_sf"/>
</dbReference>
<dbReference type="Pfam" id="PF00400">
    <property type="entry name" value="WD40"/>
    <property type="match status" value="2"/>
</dbReference>
<organism evidence="4 5">
    <name type="scientific">Galdieria yellowstonensis</name>
    <dbReference type="NCBI Taxonomy" id="3028027"/>
    <lineage>
        <taxon>Eukaryota</taxon>
        <taxon>Rhodophyta</taxon>
        <taxon>Bangiophyceae</taxon>
        <taxon>Galdieriales</taxon>
        <taxon>Galdieriaceae</taxon>
        <taxon>Galdieria</taxon>
    </lineage>
</organism>
<dbReference type="PROSITE" id="PS50294">
    <property type="entry name" value="WD_REPEATS_REGION"/>
    <property type="match status" value="1"/>
</dbReference>
<feature type="repeat" description="WD" evidence="3">
    <location>
        <begin position="18"/>
        <end position="51"/>
    </location>
</feature>
<comment type="caution">
    <text evidence="4">The sequence shown here is derived from an EMBL/GenBank/DDBJ whole genome shotgun (WGS) entry which is preliminary data.</text>
</comment>
<evidence type="ECO:0000256" key="1">
    <source>
        <dbReference type="ARBA" id="ARBA00022574"/>
    </source>
</evidence>
<dbReference type="PROSITE" id="PS50082">
    <property type="entry name" value="WD_REPEATS_2"/>
    <property type="match status" value="2"/>
</dbReference>
<evidence type="ECO:0000313" key="5">
    <source>
        <dbReference type="Proteomes" id="UP001300502"/>
    </source>
</evidence>
<evidence type="ECO:0000313" key="4">
    <source>
        <dbReference type="EMBL" id="KAK4527761.1"/>
    </source>
</evidence>
<dbReference type="SMART" id="SM00320">
    <property type="entry name" value="WD40"/>
    <property type="match status" value="4"/>
</dbReference>
<evidence type="ECO:0000256" key="3">
    <source>
        <dbReference type="PROSITE-ProRule" id="PRU00221"/>
    </source>
</evidence>
<accession>A0AAV9IKM2</accession>
<dbReference type="Gene3D" id="2.130.10.10">
    <property type="entry name" value="YVTN repeat-like/Quinoprotein amine dehydrogenase"/>
    <property type="match status" value="2"/>
</dbReference>
<name>A0AAV9IKM2_9RHOD</name>
<dbReference type="Proteomes" id="UP001300502">
    <property type="component" value="Unassembled WGS sequence"/>
</dbReference>
<dbReference type="InterPro" id="IPR015943">
    <property type="entry name" value="WD40/YVTN_repeat-like_dom_sf"/>
</dbReference>